<keyword evidence="2" id="KW-1133">Transmembrane helix</keyword>
<dbReference type="EMBL" id="CP129675">
    <property type="protein sequence ID" value="XDS47349.1"/>
    <property type="molecule type" value="Genomic_DNA"/>
</dbReference>
<dbReference type="SMART" id="SM00278">
    <property type="entry name" value="HhH1"/>
    <property type="match status" value="2"/>
</dbReference>
<organism evidence="4">
    <name type="scientific">Bifidobacterium fermentum</name>
    <dbReference type="NCBI Taxonomy" id="3059035"/>
    <lineage>
        <taxon>Bacteria</taxon>
        <taxon>Bacillati</taxon>
        <taxon>Actinomycetota</taxon>
        <taxon>Actinomycetes</taxon>
        <taxon>Bifidobacteriales</taxon>
        <taxon>Bifidobacteriaceae</taxon>
        <taxon>Bifidobacterium</taxon>
    </lineage>
</organism>
<dbReference type="GO" id="GO:0015627">
    <property type="term" value="C:type II protein secretion system complex"/>
    <property type="evidence" value="ECO:0007669"/>
    <property type="project" value="TreeGrafter"/>
</dbReference>
<feature type="region of interest" description="Disordered" evidence="1">
    <location>
        <begin position="171"/>
        <end position="241"/>
    </location>
</feature>
<reference evidence="4" key="1">
    <citation type="submission" date="2023-07" db="EMBL/GenBank/DDBJ databases">
        <title>Bifidobacterium aquikefiriaerophilum sp. nov. and Bifidobacterium eccum sp. nov., isolated from water kefir.</title>
        <authorList>
            <person name="Breselge S."/>
            <person name="Bellassi P."/>
            <person name="Barcenilla C."/>
            <person name="Alvarez-Ordonez A."/>
            <person name="Morelli L."/>
            <person name="Cotter P.D."/>
        </authorList>
    </citation>
    <scope>NUCLEOTIDE SEQUENCE</scope>
    <source>
        <strain evidence="6">WK012_4_13</strain>
        <strain evidence="5">WK013_4_14</strain>
        <strain evidence="4">WK048_4_13</strain>
    </source>
</reference>
<name>A0AB39UEM1_9BIFI</name>
<proteinExistence type="predicted"/>
<dbReference type="KEGG" id="bfk:QN062_02165"/>
<evidence type="ECO:0000313" key="4">
    <source>
        <dbReference type="EMBL" id="XDS47349.1"/>
    </source>
</evidence>
<feature type="compositionally biased region" description="Acidic residues" evidence="1">
    <location>
        <begin position="179"/>
        <end position="189"/>
    </location>
</feature>
<dbReference type="Pfam" id="PF12836">
    <property type="entry name" value="HHH_3"/>
    <property type="match status" value="1"/>
</dbReference>
<dbReference type="NCBIfam" id="TIGR00426">
    <property type="entry name" value="competence protein ComEA helix-hairpin-helix repeat region"/>
    <property type="match status" value="1"/>
</dbReference>
<feature type="transmembrane region" description="Helical" evidence="2">
    <location>
        <begin position="127"/>
        <end position="148"/>
    </location>
</feature>
<evidence type="ECO:0000313" key="5">
    <source>
        <dbReference type="EMBL" id="XDS47943.1"/>
    </source>
</evidence>
<dbReference type="EMBL" id="CP129683">
    <property type="protein sequence ID" value="XDS51020.1"/>
    <property type="molecule type" value="Genomic_DNA"/>
</dbReference>
<feature type="compositionally biased region" description="Polar residues" evidence="1">
    <location>
        <begin position="209"/>
        <end position="218"/>
    </location>
</feature>
<feature type="compositionally biased region" description="Polar residues" evidence="1">
    <location>
        <begin position="226"/>
        <end position="241"/>
    </location>
</feature>
<accession>A0AB39UEM1</accession>
<evidence type="ECO:0000256" key="1">
    <source>
        <dbReference type="SAM" id="MobiDB-lite"/>
    </source>
</evidence>
<dbReference type="SUPFAM" id="SSF47781">
    <property type="entry name" value="RuvA domain 2-like"/>
    <property type="match status" value="1"/>
</dbReference>
<feature type="domain" description="Helix-hairpin-helix DNA-binding motif class 1" evidence="3">
    <location>
        <begin position="280"/>
        <end position="299"/>
    </location>
</feature>
<feature type="region of interest" description="Disordered" evidence="1">
    <location>
        <begin position="1"/>
        <end position="30"/>
    </location>
</feature>
<dbReference type="PANTHER" id="PTHR21180:SF32">
    <property type="entry name" value="ENDONUCLEASE_EXONUCLEASE_PHOSPHATASE FAMILY DOMAIN-CONTAINING PROTEIN 1"/>
    <property type="match status" value="1"/>
</dbReference>
<sequence>MDAHTTRLRRIAGSREHDKDSANAEDSLDAQGGLNIRQGLDVEKRLDARQGLNGSGQDLLTELTSMKSAAIPVPSLSKDAPFDMEHETDMPIERLKLSGMKPSLGAHSESFSGIHARTQPRLVFTQAQAIVVILILVCALAASMTLLIRQRIHYGNSQDLAALALSRSTESNGNAAEDAGNDAGDDADENAQSGTGADASSESAAQQSMETDTGNSVDATDDEQGALSSQQPTQTAESDSRININTADANELMTLNGVGPVTAEKILEYRKRAGKFVSVDELLEVSGIGAKTLEKLRSQVRVQ</sequence>
<dbReference type="Gene3D" id="1.10.150.320">
    <property type="entry name" value="Photosystem II 12 kDa extrinsic protein"/>
    <property type="match status" value="1"/>
</dbReference>
<feature type="compositionally biased region" description="Basic and acidic residues" evidence="1">
    <location>
        <begin position="13"/>
        <end position="22"/>
    </location>
</feature>
<evidence type="ECO:0000259" key="3">
    <source>
        <dbReference type="SMART" id="SM00278"/>
    </source>
</evidence>
<keyword evidence="2" id="KW-0472">Membrane</keyword>
<dbReference type="GO" id="GO:0006281">
    <property type="term" value="P:DNA repair"/>
    <property type="evidence" value="ECO:0007669"/>
    <property type="project" value="InterPro"/>
</dbReference>
<dbReference type="InterPro" id="IPR051675">
    <property type="entry name" value="Endo/Exo/Phosphatase_dom_1"/>
</dbReference>
<feature type="compositionally biased region" description="Basic residues" evidence="1">
    <location>
        <begin position="1"/>
        <end position="12"/>
    </location>
</feature>
<feature type="domain" description="Helix-hairpin-helix DNA-binding motif class 1" evidence="3">
    <location>
        <begin position="250"/>
        <end position="269"/>
    </location>
</feature>
<dbReference type="InterPro" id="IPR004509">
    <property type="entry name" value="Competence_ComEA_HhH"/>
</dbReference>
<gene>
    <name evidence="6" type="ORF">QN062_02165</name>
    <name evidence="5" type="ORF">QN216_06170</name>
    <name evidence="4" type="ORF">QN217_04280</name>
</gene>
<dbReference type="InterPro" id="IPR003583">
    <property type="entry name" value="Hlx-hairpin-Hlx_DNA-bd_motif"/>
</dbReference>
<evidence type="ECO:0000313" key="6">
    <source>
        <dbReference type="EMBL" id="XDS51020.1"/>
    </source>
</evidence>
<dbReference type="PANTHER" id="PTHR21180">
    <property type="entry name" value="ENDONUCLEASE/EXONUCLEASE/PHOSPHATASE FAMILY DOMAIN-CONTAINING PROTEIN 1"/>
    <property type="match status" value="1"/>
</dbReference>
<dbReference type="EMBL" id="CP129682">
    <property type="protein sequence ID" value="XDS47943.1"/>
    <property type="molecule type" value="Genomic_DNA"/>
</dbReference>
<dbReference type="GO" id="GO:0003677">
    <property type="term" value="F:DNA binding"/>
    <property type="evidence" value="ECO:0007669"/>
    <property type="project" value="UniProtKB-KW"/>
</dbReference>
<dbReference type="AlphaFoldDB" id="A0AB39UEM1"/>
<keyword evidence="2" id="KW-0812">Transmembrane</keyword>
<dbReference type="InterPro" id="IPR010994">
    <property type="entry name" value="RuvA_2-like"/>
</dbReference>
<dbReference type="RefSeq" id="WP_369341983.1">
    <property type="nucleotide sequence ID" value="NZ_CP129675.1"/>
</dbReference>
<keyword evidence="4" id="KW-0238">DNA-binding</keyword>
<dbReference type="GO" id="GO:0015628">
    <property type="term" value="P:protein secretion by the type II secretion system"/>
    <property type="evidence" value="ECO:0007669"/>
    <property type="project" value="TreeGrafter"/>
</dbReference>
<evidence type="ECO:0000256" key="2">
    <source>
        <dbReference type="SAM" id="Phobius"/>
    </source>
</evidence>
<protein>
    <submittedName>
        <fullName evidence="4">ComEA family DNA-binding protein</fullName>
    </submittedName>
</protein>
<feature type="compositionally biased region" description="Low complexity" evidence="1">
    <location>
        <begin position="197"/>
        <end position="208"/>
    </location>
</feature>